<evidence type="ECO:0000313" key="2">
    <source>
        <dbReference type="Proteomes" id="UP001162162"/>
    </source>
</evidence>
<accession>A0AAV8XDX6</accession>
<dbReference type="EMBL" id="JAPWTK010000679">
    <property type="protein sequence ID" value="KAJ8937132.1"/>
    <property type="molecule type" value="Genomic_DNA"/>
</dbReference>
<dbReference type="AlphaFoldDB" id="A0AAV8XDX6"/>
<evidence type="ECO:0000313" key="1">
    <source>
        <dbReference type="EMBL" id="KAJ8937132.1"/>
    </source>
</evidence>
<proteinExistence type="predicted"/>
<dbReference type="Proteomes" id="UP001162162">
    <property type="component" value="Unassembled WGS sequence"/>
</dbReference>
<sequence>MSVYCNWLQALPVTEKARLKTRAGILCALAHAREMRLRVWKVCHNADLTAFNYPELPHRAGVLRHTTSPSALPGTVSGVRMYGQEIYALCNPATLAPTTTGVCRPSGFCFKMITRELFILEKS</sequence>
<name>A0AAV8XDX6_9CUCU</name>
<organism evidence="1 2">
    <name type="scientific">Aromia moschata</name>
    <dbReference type="NCBI Taxonomy" id="1265417"/>
    <lineage>
        <taxon>Eukaryota</taxon>
        <taxon>Metazoa</taxon>
        <taxon>Ecdysozoa</taxon>
        <taxon>Arthropoda</taxon>
        <taxon>Hexapoda</taxon>
        <taxon>Insecta</taxon>
        <taxon>Pterygota</taxon>
        <taxon>Neoptera</taxon>
        <taxon>Endopterygota</taxon>
        <taxon>Coleoptera</taxon>
        <taxon>Polyphaga</taxon>
        <taxon>Cucujiformia</taxon>
        <taxon>Chrysomeloidea</taxon>
        <taxon>Cerambycidae</taxon>
        <taxon>Cerambycinae</taxon>
        <taxon>Callichromatini</taxon>
        <taxon>Aromia</taxon>
    </lineage>
</organism>
<protein>
    <submittedName>
        <fullName evidence="1">Uncharacterized protein</fullName>
    </submittedName>
</protein>
<reference evidence="1" key="1">
    <citation type="journal article" date="2023" name="Insect Mol. Biol.">
        <title>Genome sequencing provides insights into the evolution of gene families encoding plant cell wall-degrading enzymes in longhorned beetles.</title>
        <authorList>
            <person name="Shin N.R."/>
            <person name="Okamura Y."/>
            <person name="Kirsch R."/>
            <person name="Pauchet Y."/>
        </authorList>
    </citation>
    <scope>NUCLEOTIDE SEQUENCE</scope>
    <source>
        <strain evidence="1">AMC_N1</strain>
    </source>
</reference>
<keyword evidence="2" id="KW-1185">Reference proteome</keyword>
<comment type="caution">
    <text evidence="1">The sequence shown here is derived from an EMBL/GenBank/DDBJ whole genome shotgun (WGS) entry which is preliminary data.</text>
</comment>
<gene>
    <name evidence="1" type="ORF">NQ318_019394</name>
</gene>